<gene>
    <name evidence="1" type="ORF">AVEN_44269_1</name>
</gene>
<organism evidence="1 2">
    <name type="scientific">Araneus ventricosus</name>
    <name type="common">Orbweaver spider</name>
    <name type="synonym">Epeira ventricosa</name>
    <dbReference type="NCBI Taxonomy" id="182803"/>
    <lineage>
        <taxon>Eukaryota</taxon>
        <taxon>Metazoa</taxon>
        <taxon>Ecdysozoa</taxon>
        <taxon>Arthropoda</taxon>
        <taxon>Chelicerata</taxon>
        <taxon>Arachnida</taxon>
        <taxon>Araneae</taxon>
        <taxon>Araneomorphae</taxon>
        <taxon>Entelegynae</taxon>
        <taxon>Araneoidea</taxon>
        <taxon>Araneidae</taxon>
        <taxon>Araneus</taxon>
    </lineage>
</organism>
<evidence type="ECO:0000313" key="1">
    <source>
        <dbReference type="EMBL" id="GBO31356.1"/>
    </source>
</evidence>
<sequence>MEIFWNGKKKTYRRKPGKFGANDSKWWNSKELKQASYVPKMEILEREKNLSSKVERKPVRIWANDSKWWNSKELKSRLFISVPKWKFSGAGKKNLLVKVTKTVKFGA</sequence>
<keyword evidence="2" id="KW-1185">Reference proteome</keyword>
<dbReference type="EMBL" id="BGPR01054643">
    <property type="protein sequence ID" value="GBO31356.1"/>
    <property type="molecule type" value="Genomic_DNA"/>
</dbReference>
<reference evidence="1 2" key="1">
    <citation type="journal article" date="2019" name="Sci. Rep.">
        <title>Orb-weaving spider Araneus ventricosus genome elucidates the spidroin gene catalogue.</title>
        <authorList>
            <person name="Kono N."/>
            <person name="Nakamura H."/>
            <person name="Ohtoshi R."/>
            <person name="Moran D.A.P."/>
            <person name="Shinohara A."/>
            <person name="Yoshida Y."/>
            <person name="Fujiwara M."/>
            <person name="Mori M."/>
            <person name="Tomita M."/>
            <person name="Arakawa K."/>
        </authorList>
    </citation>
    <scope>NUCLEOTIDE SEQUENCE [LARGE SCALE GENOMIC DNA]</scope>
</reference>
<protein>
    <submittedName>
        <fullName evidence="1">Uncharacterized protein</fullName>
    </submittedName>
</protein>
<comment type="caution">
    <text evidence="1">The sequence shown here is derived from an EMBL/GenBank/DDBJ whole genome shotgun (WGS) entry which is preliminary data.</text>
</comment>
<name>A0A4Y2W485_ARAVE</name>
<accession>A0A4Y2W485</accession>
<dbReference type="AlphaFoldDB" id="A0A4Y2W485"/>
<proteinExistence type="predicted"/>
<evidence type="ECO:0000313" key="2">
    <source>
        <dbReference type="Proteomes" id="UP000499080"/>
    </source>
</evidence>
<dbReference type="Proteomes" id="UP000499080">
    <property type="component" value="Unassembled WGS sequence"/>
</dbReference>